<dbReference type="Pfam" id="PF00092">
    <property type="entry name" value="VWA"/>
    <property type="match status" value="1"/>
</dbReference>
<feature type="chain" id="PRO_5009306950" evidence="1">
    <location>
        <begin position="18"/>
        <end position="171"/>
    </location>
</feature>
<dbReference type="PANTHER" id="PTHR31024:SF6">
    <property type="entry name" value="VWFA DOMAIN-CONTAINING PROTEIN"/>
    <property type="match status" value="1"/>
</dbReference>
<sequence length="171" mass="18475">MKTSCLLFLIGVFVCHADYDPRSYIDRQCGQDLGNLWLDIVAVVDNSKGMTDDGLGDVAATLCSIVSSGTRIGTNYTDPRSTRLALVTYNSKASTNADLNKFQNLDDVYSNVYPDLSAVASTESSFLANGLAMAEKVFDDGQLGSNRANYKKAVIVFASSYQKSGDFDPAH</sequence>
<dbReference type="WBParaSite" id="Csp11.Scaffold474.g1689.t2">
    <property type="protein sequence ID" value="Csp11.Scaffold474.g1689.t2"/>
    <property type="gene ID" value="Csp11.Scaffold474.g1689"/>
</dbReference>
<dbReference type="Gene3D" id="3.40.50.410">
    <property type="entry name" value="von Willebrand factor, type A domain"/>
    <property type="match status" value="1"/>
</dbReference>
<evidence type="ECO:0000259" key="2">
    <source>
        <dbReference type="PROSITE" id="PS50234"/>
    </source>
</evidence>
<keyword evidence="1" id="KW-0732">Signal</keyword>
<keyword evidence="3" id="KW-1185">Reference proteome</keyword>
<dbReference type="STRING" id="1561998.A0A1I7T249"/>
<dbReference type="PROSITE" id="PS50234">
    <property type="entry name" value="VWFA"/>
    <property type="match status" value="1"/>
</dbReference>
<evidence type="ECO:0000313" key="4">
    <source>
        <dbReference type="WBParaSite" id="Csp11.Scaffold474.g1689.t2"/>
    </source>
</evidence>
<dbReference type="InterPro" id="IPR036465">
    <property type="entry name" value="vWFA_dom_sf"/>
</dbReference>
<feature type="domain" description="VWFA" evidence="2">
    <location>
        <begin position="39"/>
        <end position="171"/>
    </location>
</feature>
<accession>A0A1I7T249</accession>
<dbReference type="SUPFAM" id="SSF53300">
    <property type="entry name" value="vWA-like"/>
    <property type="match status" value="1"/>
</dbReference>
<organism evidence="3 4">
    <name type="scientific">Caenorhabditis tropicalis</name>
    <dbReference type="NCBI Taxonomy" id="1561998"/>
    <lineage>
        <taxon>Eukaryota</taxon>
        <taxon>Metazoa</taxon>
        <taxon>Ecdysozoa</taxon>
        <taxon>Nematoda</taxon>
        <taxon>Chromadorea</taxon>
        <taxon>Rhabditida</taxon>
        <taxon>Rhabditina</taxon>
        <taxon>Rhabditomorpha</taxon>
        <taxon>Rhabditoidea</taxon>
        <taxon>Rhabditidae</taxon>
        <taxon>Peloderinae</taxon>
        <taxon>Caenorhabditis</taxon>
    </lineage>
</organism>
<dbReference type="InterPro" id="IPR002035">
    <property type="entry name" value="VWF_A"/>
</dbReference>
<reference evidence="4" key="1">
    <citation type="submission" date="2016-11" db="UniProtKB">
        <authorList>
            <consortium name="WormBaseParasite"/>
        </authorList>
    </citation>
    <scope>IDENTIFICATION</scope>
</reference>
<name>A0A1I7T249_9PELO</name>
<proteinExistence type="predicted"/>
<feature type="signal peptide" evidence="1">
    <location>
        <begin position="1"/>
        <end position="17"/>
    </location>
</feature>
<evidence type="ECO:0000256" key="1">
    <source>
        <dbReference type="SAM" id="SignalP"/>
    </source>
</evidence>
<protein>
    <submittedName>
        <fullName evidence="4">VWFA domain-containing protein</fullName>
    </submittedName>
</protein>
<dbReference type="AlphaFoldDB" id="A0A1I7T249"/>
<dbReference type="PANTHER" id="PTHR31024">
    <property type="entry name" value="C-TYPE LECTIN"/>
    <property type="match status" value="1"/>
</dbReference>
<evidence type="ECO:0000313" key="3">
    <source>
        <dbReference type="Proteomes" id="UP000095282"/>
    </source>
</evidence>
<dbReference type="Proteomes" id="UP000095282">
    <property type="component" value="Unplaced"/>
</dbReference>
<dbReference type="GO" id="GO:0045087">
    <property type="term" value="P:innate immune response"/>
    <property type="evidence" value="ECO:0007669"/>
    <property type="project" value="TreeGrafter"/>
</dbReference>